<dbReference type="KEGG" id="gtt:GUITHDRAFT_105579"/>
<reference evidence="1 3" key="1">
    <citation type="journal article" date="2012" name="Nature">
        <title>Algal genomes reveal evolutionary mosaicism and the fate of nucleomorphs.</title>
        <authorList>
            <consortium name="DOE Joint Genome Institute"/>
            <person name="Curtis B.A."/>
            <person name="Tanifuji G."/>
            <person name="Burki F."/>
            <person name="Gruber A."/>
            <person name="Irimia M."/>
            <person name="Maruyama S."/>
            <person name="Arias M.C."/>
            <person name="Ball S.G."/>
            <person name="Gile G.H."/>
            <person name="Hirakawa Y."/>
            <person name="Hopkins J.F."/>
            <person name="Kuo A."/>
            <person name="Rensing S.A."/>
            <person name="Schmutz J."/>
            <person name="Symeonidi A."/>
            <person name="Elias M."/>
            <person name="Eveleigh R.J."/>
            <person name="Herman E.K."/>
            <person name="Klute M.J."/>
            <person name="Nakayama T."/>
            <person name="Obornik M."/>
            <person name="Reyes-Prieto A."/>
            <person name="Armbrust E.V."/>
            <person name="Aves S.J."/>
            <person name="Beiko R.G."/>
            <person name="Coutinho P."/>
            <person name="Dacks J.B."/>
            <person name="Durnford D.G."/>
            <person name="Fast N.M."/>
            <person name="Green B.R."/>
            <person name="Grisdale C.J."/>
            <person name="Hempel F."/>
            <person name="Henrissat B."/>
            <person name="Hoppner M.P."/>
            <person name="Ishida K."/>
            <person name="Kim E."/>
            <person name="Koreny L."/>
            <person name="Kroth P.G."/>
            <person name="Liu Y."/>
            <person name="Malik S.B."/>
            <person name="Maier U.G."/>
            <person name="McRose D."/>
            <person name="Mock T."/>
            <person name="Neilson J.A."/>
            <person name="Onodera N.T."/>
            <person name="Poole A.M."/>
            <person name="Pritham E.J."/>
            <person name="Richards T.A."/>
            <person name="Rocap G."/>
            <person name="Roy S.W."/>
            <person name="Sarai C."/>
            <person name="Schaack S."/>
            <person name="Shirato S."/>
            <person name="Slamovits C.H."/>
            <person name="Spencer D.F."/>
            <person name="Suzuki S."/>
            <person name="Worden A.Z."/>
            <person name="Zauner S."/>
            <person name="Barry K."/>
            <person name="Bell C."/>
            <person name="Bharti A.K."/>
            <person name="Crow J.A."/>
            <person name="Grimwood J."/>
            <person name="Kramer R."/>
            <person name="Lindquist E."/>
            <person name="Lucas S."/>
            <person name="Salamov A."/>
            <person name="McFadden G.I."/>
            <person name="Lane C.E."/>
            <person name="Keeling P.J."/>
            <person name="Gray M.W."/>
            <person name="Grigoriev I.V."/>
            <person name="Archibald J.M."/>
        </authorList>
    </citation>
    <scope>NUCLEOTIDE SEQUENCE</scope>
    <source>
        <strain evidence="1 3">CCMP2712</strain>
    </source>
</reference>
<accession>L1JIW5</accession>
<sequence length="95" mass="10715">MKLAKLSSYKAAMGIMRARKTLKPEEETRDHDAYARLYSEQKVEYADSKFLRVGEEEVHYLEALPAEGEAPDVAVVCVHDFGALCSSYRNGEKES</sequence>
<evidence type="ECO:0000313" key="2">
    <source>
        <dbReference type="EnsemblProtists" id="EKX48431"/>
    </source>
</evidence>
<dbReference type="RefSeq" id="XP_005835411.1">
    <property type="nucleotide sequence ID" value="XM_005835354.1"/>
</dbReference>
<keyword evidence="3" id="KW-1185">Reference proteome</keyword>
<evidence type="ECO:0000313" key="3">
    <source>
        <dbReference type="Proteomes" id="UP000011087"/>
    </source>
</evidence>
<reference evidence="3" key="2">
    <citation type="submission" date="2012-11" db="EMBL/GenBank/DDBJ databases">
        <authorList>
            <person name="Kuo A."/>
            <person name="Curtis B.A."/>
            <person name="Tanifuji G."/>
            <person name="Burki F."/>
            <person name="Gruber A."/>
            <person name="Irimia M."/>
            <person name="Maruyama S."/>
            <person name="Arias M.C."/>
            <person name="Ball S.G."/>
            <person name="Gile G.H."/>
            <person name="Hirakawa Y."/>
            <person name="Hopkins J.F."/>
            <person name="Rensing S.A."/>
            <person name="Schmutz J."/>
            <person name="Symeonidi A."/>
            <person name="Elias M."/>
            <person name="Eveleigh R.J."/>
            <person name="Herman E.K."/>
            <person name="Klute M.J."/>
            <person name="Nakayama T."/>
            <person name="Obornik M."/>
            <person name="Reyes-Prieto A."/>
            <person name="Armbrust E.V."/>
            <person name="Aves S.J."/>
            <person name="Beiko R.G."/>
            <person name="Coutinho P."/>
            <person name="Dacks J.B."/>
            <person name="Durnford D.G."/>
            <person name="Fast N.M."/>
            <person name="Green B.R."/>
            <person name="Grisdale C."/>
            <person name="Hempe F."/>
            <person name="Henrissat B."/>
            <person name="Hoppner M.P."/>
            <person name="Ishida K.-I."/>
            <person name="Kim E."/>
            <person name="Koreny L."/>
            <person name="Kroth P.G."/>
            <person name="Liu Y."/>
            <person name="Malik S.-B."/>
            <person name="Maier U.G."/>
            <person name="McRose D."/>
            <person name="Mock T."/>
            <person name="Neilson J.A."/>
            <person name="Onodera N.T."/>
            <person name="Poole A.M."/>
            <person name="Pritham E.J."/>
            <person name="Richards T.A."/>
            <person name="Rocap G."/>
            <person name="Roy S.W."/>
            <person name="Sarai C."/>
            <person name="Schaack S."/>
            <person name="Shirato S."/>
            <person name="Slamovits C.H."/>
            <person name="Spencer D.F."/>
            <person name="Suzuki S."/>
            <person name="Worden A.Z."/>
            <person name="Zauner S."/>
            <person name="Barry K."/>
            <person name="Bell C."/>
            <person name="Bharti A.K."/>
            <person name="Crow J.A."/>
            <person name="Grimwood J."/>
            <person name="Kramer R."/>
            <person name="Lindquist E."/>
            <person name="Lucas S."/>
            <person name="Salamov A."/>
            <person name="McFadden G.I."/>
            <person name="Lane C.E."/>
            <person name="Keeling P.J."/>
            <person name="Gray M.W."/>
            <person name="Grigoriev I.V."/>
            <person name="Archibald J.M."/>
        </authorList>
    </citation>
    <scope>NUCLEOTIDE SEQUENCE</scope>
    <source>
        <strain evidence="3">CCMP2712</strain>
    </source>
</reference>
<proteinExistence type="predicted"/>
<evidence type="ECO:0000313" key="1">
    <source>
        <dbReference type="EMBL" id="EKX48431.1"/>
    </source>
</evidence>
<dbReference type="EnsemblProtists" id="EKX48431">
    <property type="protein sequence ID" value="EKX48431"/>
    <property type="gene ID" value="GUITHDRAFT_105579"/>
</dbReference>
<name>L1JIW5_GUITC</name>
<reference evidence="2" key="3">
    <citation type="submission" date="2016-03" db="UniProtKB">
        <authorList>
            <consortium name="EnsemblProtists"/>
        </authorList>
    </citation>
    <scope>IDENTIFICATION</scope>
</reference>
<protein>
    <submittedName>
        <fullName evidence="1 2">Uncharacterized protein</fullName>
    </submittedName>
</protein>
<organism evidence="1">
    <name type="scientific">Guillardia theta (strain CCMP2712)</name>
    <name type="common">Cryptophyte</name>
    <dbReference type="NCBI Taxonomy" id="905079"/>
    <lineage>
        <taxon>Eukaryota</taxon>
        <taxon>Cryptophyceae</taxon>
        <taxon>Pyrenomonadales</taxon>
        <taxon>Geminigeraceae</taxon>
        <taxon>Guillardia</taxon>
    </lineage>
</organism>
<dbReference type="HOGENOM" id="CLU_2377235_0_0_1"/>
<dbReference type="GeneID" id="17305179"/>
<dbReference type="PaxDb" id="55529-EKX48431"/>
<dbReference type="Proteomes" id="UP000011087">
    <property type="component" value="Unassembled WGS sequence"/>
</dbReference>
<dbReference type="EMBL" id="JH992985">
    <property type="protein sequence ID" value="EKX48431.1"/>
    <property type="molecule type" value="Genomic_DNA"/>
</dbReference>
<gene>
    <name evidence="1" type="ORF">GUITHDRAFT_105579</name>
</gene>
<dbReference type="AlphaFoldDB" id="L1JIW5"/>